<dbReference type="EMBL" id="KZ293435">
    <property type="protein sequence ID" value="PBK67739.1"/>
    <property type="molecule type" value="Genomic_DNA"/>
</dbReference>
<sequence>TFFHTTIIDILGVPFLDCPSLEWPLGVSWEAADCSRRPYFGGLCANRLDDIQVQNRGHGYLNLQLIALLDRVPRTTTFSLNGQSTVLRKRVAHSSRSIFSNGRCLELAENRGCNGSHWDPCCILATLSRIASEYIPRCRRLLWTHTFRGTLPKLS</sequence>
<keyword evidence="2" id="KW-1185">Reference proteome</keyword>
<reference evidence="2" key="1">
    <citation type="journal article" date="2017" name="Nat. Ecol. Evol.">
        <title>Genome expansion and lineage-specific genetic innovations in the forest pathogenic fungi Armillaria.</title>
        <authorList>
            <person name="Sipos G."/>
            <person name="Prasanna A.N."/>
            <person name="Walter M.C."/>
            <person name="O'Connor E."/>
            <person name="Balint B."/>
            <person name="Krizsan K."/>
            <person name="Kiss B."/>
            <person name="Hess J."/>
            <person name="Varga T."/>
            <person name="Slot J."/>
            <person name="Riley R."/>
            <person name="Boka B."/>
            <person name="Rigling D."/>
            <person name="Barry K."/>
            <person name="Lee J."/>
            <person name="Mihaltcheva S."/>
            <person name="LaButti K."/>
            <person name="Lipzen A."/>
            <person name="Waldron R."/>
            <person name="Moloney N.M."/>
            <person name="Sperisen C."/>
            <person name="Kredics L."/>
            <person name="Vagvoelgyi C."/>
            <person name="Patrignani A."/>
            <person name="Fitzpatrick D."/>
            <person name="Nagy I."/>
            <person name="Doyle S."/>
            <person name="Anderson J.B."/>
            <person name="Grigoriev I.V."/>
            <person name="Gueldener U."/>
            <person name="Muensterkoetter M."/>
            <person name="Nagy L.G."/>
        </authorList>
    </citation>
    <scope>NUCLEOTIDE SEQUENCE [LARGE SCALE GENOMIC DNA]</scope>
    <source>
        <strain evidence="2">28-4</strain>
    </source>
</reference>
<gene>
    <name evidence="1" type="ORF">ARMSODRAFT_958758</name>
</gene>
<proteinExistence type="predicted"/>
<organism evidence="1 2">
    <name type="scientific">Armillaria solidipes</name>
    <dbReference type="NCBI Taxonomy" id="1076256"/>
    <lineage>
        <taxon>Eukaryota</taxon>
        <taxon>Fungi</taxon>
        <taxon>Dikarya</taxon>
        <taxon>Basidiomycota</taxon>
        <taxon>Agaricomycotina</taxon>
        <taxon>Agaricomycetes</taxon>
        <taxon>Agaricomycetidae</taxon>
        <taxon>Agaricales</taxon>
        <taxon>Marasmiineae</taxon>
        <taxon>Physalacriaceae</taxon>
        <taxon>Armillaria</taxon>
    </lineage>
</organism>
<name>A0A2H3BA28_9AGAR</name>
<evidence type="ECO:0000313" key="1">
    <source>
        <dbReference type="EMBL" id="PBK67739.1"/>
    </source>
</evidence>
<dbReference type="Proteomes" id="UP000218334">
    <property type="component" value="Unassembled WGS sequence"/>
</dbReference>
<dbReference type="AlphaFoldDB" id="A0A2H3BA28"/>
<feature type="non-terminal residue" evidence="1">
    <location>
        <position position="1"/>
    </location>
</feature>
<protein>
    <submittedName>
        <fullName evidence="1">Uncharacterized protein</fullName>
    </submittedName>
</protein>
<evidence type="ECO:0000313" key="2">
    <source>
        <dbReference type="Proteomes" id="UP000218334"/>
    </source>
</evidence>
<accession>A0A2H3BA28</accession>